<proteinExistence type="predicted"/>
<organism evidence="1 2">
    <name type="scientific">Nonomuraea zeae</name>
    <dbReference type="NCBI Taxonomy" id="1642303"/>
    <lineage>
        <taxon>Bacteria</taxon>
        <taxon>Bacillati</taxon>
        <taxon>Actinomycetota</taxon>
        <taxon>Actinomycetes</taxon>
        <taxon>Streptosporangiales</taxon>
        <taxon>Streptosporangiaceae</taxon>
        <taxon>Nonomuraea</taxon>
    </lineage>
</organism>
<name>A0A5S4GFF4_9ACTN</name>
<dbReference type="AlphaFoldDB" id="A0A5S4GFF4"/>
<sequence length="127" mass="14498">MIDYAQFPELTGVYLEDSYVLAITERPGALTFALEAVLTPEHPYHHPPRPGEQYCYARATLLTFTDVTGLEWIRRSPRRYVDAAGQEDLGNIDSLTPERGAYHLDGDWGEVRVFTGRRPRLEYASPR</sequence>
<gene>
    <name evidence="1" type="ORF">ETD85_26565</name>
</gene>
<dbReference type="OrthoDB" id="7876709at2"/>
<dbReference type="RefSeq" id="WP_138692505.1">
    <property type="nucleotide sequence ID" value="NZ_JBHSAZ010000010.1"/>
</dbReference>
<dbReference type="EMBL" id="VCKX01000087">
    <property type="protein sequence ID" value="TMR31224.1"/>
    <property type="molecule type" value="Genomic_DNA"/>
</dbReference>
<keyword evidence="2" id="KW-1185">Reference proteome</keyword>
<reference evidence="1 2" key="1">
    <citation type="submission" date="2019-05" db="EMBL/GenBank/DDBJ databases">
        <title>Draft genome sequence of Nonomuraea zeae DSM 100528.</title>
        <authorList>
            <person name="Saricaoglu S."/>
            <person name="Isik K."/>
        </authorList>
    </citation>
    <scope>NUCLEOTIDE SEQUENCE [LARGE SCALE GENOMIC DNA]</scope>
    <source>
        <strain evidence="1 2">DSM 100528</strain>
    </source>
</reference>
<comment type="caution">
    <text evidence="1">The sequence shown here is derived from an EMBL/GenBank/DDBJ whole genome shotgun (WGS) entry which is preliminary data.</text>
</comment>
<evidence type="ECO:0000313" key="1">
    <source>
        <dbReference type="EMBL" id="TMR31224.1"/>
    </source>
</evidence>
<evidence type="ECO:0000313" key="2">
    <source>
        <dbReference type="Proteomes" id="UP000306628"/>
    </source>
</evidence>
<dbReference type="Proteomes" id="UP000306628">
    <property type="component" value="Unassembled WGS sequence"/>
</dbReference>
<accession>A0A5S4GFF4</accession>
<protein>
    <submittedName>
        <fullName evidence="1">Uncharacterized protein</fullName>
    </submittedName>
</protein>